<proteinExistence type="predicted"/>
<dbReference type="Proteomes" id="UP000198701">
    <property type="component" value="Unassembled WGS sequence"/>
</dbReference>
<dbReference type="RefSeq" id="WP_174775369.1">
    <property type="nucleotide sequence ID" value="NZ_FNFU01000006.1"/>
</dbReference>
<dbReference type="InterPro" id="IPR057204">
    <property type="entry name" value="DUF7882"/>
</dbReference>
<accession>A0A1G9BSA1</accession>
<feature type="region of interest" description="Disordered" evidence="1">
    <location>
        <begin position="97"/>
        <end position="129"/>
    </location>
</feature>
<evidence type="ECO:0000259" key="2">
    <source>
        <dbReference type="Pfam" id="PF25355"/>
    </source>
</evidence>
<evidence type="ECO:0000313" key="4">
    <source>
        <dbReference type="Proteomes" id="UP000198701"/>
    </source>
</evidence>
<feature type="domain" description="DUF7882" evidence="2">
    <location>
        <begin position="1"/>
        <end position="95"/>
    </location>
</feature>
<dbReference type="AlphaFoldDB" id="A0A1G9BSA1"/>
<dbReference type="Pfam" id="PF25355">
    <property type="entry name" value="DUF7882"/>
    <property type="match status" value="1"/>
</dbReference>
<dbReference type="STRING" id="386301.SAMN05216282_1067"/>
<evidence type="ECO:0000313" key="3">
    <source>
        <dbReference type="EMBL" id="SDK42253.1"/>
    </source>
</evidence>
<sequence length="129" mass="14012">MGSLTYDRVVVDIDDRTLTHVQIVVIQKLRRGESFSLSWNDSAQGGGGRSSVWLNPAIPLYFKFAGGSVPTINPHWLEELTRSAASSQGLVISSERIPTLESEVPPRAGRSSGPRLAVRPARTLAVTRS</sequence>
<keyword evidence="4" id="KW-1185">Reference proteome</keyword>
<protein>
    <recommendedName>
        <fullName evidence="2">DUF7882 domain-containing protein</fullName>
    </recommendedName>
</protein>
<dbReference type="EMBL" id="FNFU01000006">
    <property type="protein sequence ID" value="SDK42253.1"/>
    <property type="molecule type" value="Genomic_DNA"/>
</dbReference>
<name>A0A1G9BSA1_9MICO</name>
<evidence type="ECO:0000256" key="1">
    <source>
        <dbReference type="SAM" id="MobiDB-lite"/>
    </source>
</evidence>
<gene>
    <name evidence="3" type="ORF">SAMN05216282_1067</name>
</gene>
<organism evidence="3 4">
    <name type="scientific">Cryobacterium psychrotolerans</name>
    <dbReference type="NCBI Taxonomy" id="386301"/>
    <lineage>
        <taxon>Bacteria</taxon>
        <taxon>Bacillati</taxon>
        <taxon>Actinomycetota</taxon>
        <taxon>Actinomycetes</taxon>
        <taxon>Micrococcales</taxon>
        <taxon>Microbacteriaceae</taxon>
        <taxon>Cryobacterium</taxon>
    </lineage>
</organism>
<reference evidence="3 4" key="1">
    <citation type="submission" date="2016-10" db="EMBL/GenBank/DDBJ databases">
        <authorList>
            <person name="de Groot N.N."/>
        </authorList>
    </citation>
    <scope>NUCLEOTIDE SEQUENCE [LARGE SCALE GENOMIC DNA]</scope>
    <source>
        <strain evidence="3 4">CGMCC 1.5382</strain>
    </source>
</reference>